<name>A0A0E9QLN1_ANGAN</name>
<dbReference type="EMBL" id="GBXM01091190">
    <property type="protein sequence ID" value="JAH17387.1"/>
    <property type="molecule type" value="Transcribed_RNA"/>
</dbReference>
<organism evidence="1">
    <name type="scientific">Anguilla anguilla</name>
    <name type="common">European freshwater eel</name>
    <name type="synonym">Muraena anguilla</name>
    <dbReference type="NCBI Taxonomy" id="7936"/>
    <lineage>
        <taxon>Eukaryota</taxon>
        <taxon>Metazoa</taxon>
        <taxon>Chordata</taxon>
        <taxon>Craniata</taxon>
        <taxon>Vertebrata</taxon>
        <taxon>Euteleostomi</taxon>
        <taxon>Actinopterygii</taxon>
        <taxon>Neopterygii</taxon>
        <taxon>Teleostei</taxon>
        <taxon>Anguilliformes</taxon>
        <taxon>Anguillidae</taxon>
        <taxon>Anguilla</taxon>
    </lineage>
</organism>
<reference evidence="1" key="2">
    <citation type="journal article" date="2015" name="Fish Shellfish Immunol.">
        <title>Early steps in the European eel (Anguilla anguilla)-Vibrio vulnificus interaction in the gills: Role of the RtxA13 toxin.</title>
        <authorList>
            <person name="Callol A."/>
            <person name="Pajuelo D."/>
            <person name="Ebbesson L."/>
            <person name="Teles M."/>
            <person name="MacKenzie S."/>
            <person name="Amaro C."/>
        </authorList>
    </citation>
    <scope>NUCLEOTIDE SEQUENCE</scope>
</reference>
<sequence length="61" mass="6861">MQWWVRAPTLSSPGYRSPSFLTAGPALATCQSSLEAKVSSLPIFRQCRFTNALIDQLLWNF</sequence>
<protein>
    <submittedName>
        <fullName evidence="1">Uncharacterized protein</fullName>
    </submittedName>
</protein>
<proteinExistence type="predicted"/>
<evidence type="ECO:0000313" key="1">
    <source>
        <dbReference type="EMBL" id="JAH17387.1"/>
    </source>
</evidence>
<dbReference type="AlphaFoldDB" id="A0A0E9QLN1"/>
<reference evidence="1" key="1">
    <citation type="submission" date="2014-11" db="EMBL/GenBank/DDBJ databases">
        <authorList>
            <person name="Amaro Gonzalez C."/>
        </authorList>
    </citation>
    <scope>NUCLEOTIDE SEQUENCE</scope>
</reference>
<accession>A0A0E9QLN1</accession>